<accession>A0AAV8ABC7</accession>
<comment type="caution">
    <text evidence="1">The sequence shown here is derived from an EMBL/GenBank/DDBJ whole genome shotgun (WGS) entry which is preliminary data.</text>
</comment>
<evidence type="ECO:0000313" key="1">
    <source>
        <dbReference type="EMBL" id="KAJ3451529.1"/>
    </source>
</evidence>
<name>A0AAV8ABC7_9EUKA</name>
<reference evidence="2" key="1">
    <citation type="submission" date="2022-08" db="EMBL/GenBank/DDBJ databases">
        <title>Novel sulfate-reducing endosymbionts in the free-living metamonad Anaeramoeba.</title>
        <authorList>
            <person name="Jerlstrom-Hultqvist J."/>
            <person name="Cepicka I."/>
            <person name="Gallot-Lavallee L."/>
            <person name="Salas-Leiva D."/>
            <person name="Curtis B.A."/>
            <person name="Zahonova K."/>
            <person name="Pipaliya S."/>
            <person name="Dacks J."/>
            <person name="Roger A.J."/>
        </authorList>
    </citation>
    <scope>NUCLEOTIDE SEQUENCE</scope>
    <source>
        <strain evidence="2">Schooner1</strain>
    </source>
</reference>
<sequence>MNKINLTIEQREKMYNAFNGVIESRCKNNPKAYQILRDSMDRFFKQIDQNTQLIPTTNQPKNENENFNAEIQTEILSNQLHETLTRLTTLQKDMPQFINESERKLNIINQQF</sequence>
<evidence type="ECO:0000313" key="2">
    <source>
        <dbReference type="EMBL" id="KAJ6249679.1"/>
    </source>
</evidence>
<protein>
    <submittedName>
        <fullName evidence="1">Uncharacterized protein</fullName>
    </submittedName>
</protein>
<dbReference type="AlphaFoldDB" id="A0AAV8ABC7"/>
<organism evidence="1 3">
    <name type="scientific">Anaeramoeba flamelloides</name>
    <dbReference type="NCBI Taxonomy" id="1746091"/>
    <lineage>
        <taxon>Eukaryota</taxon>
        <taxon>Metamonada</taxon>
        <taxon>Anaeramoebidae</taxon>
        <taxon>Anaeramoeba</taxon>
    </lineage>
</organism>
<dbReference type="EMBL" id="JAOAOG010000098">
    <property type="protein sequence ID" value="KAJ6249679.1"/>
    <property type="molecule type" value="Genomic_DNA"/>
</dbReference>
<dbReference type="EMBL" id="JANTQA010000008">
    <property type="protein sequence ID" value="KAJ3451529.1"/>
    <property type="molecule type" value="Genomic_DNA"/>
</dbReference>
<dbReference type="Proteomes" id="UP001146793">
    <property type="component" value="Unassembled WGS sequence"/>
</dbReference>
<reference evidence="1" key="2">
    <citation type="submission" date="2022-08" db="EMBL/GenBank/DDBJ databases">
        <title>Novel sulphate-reducing endosymbionts in the free-living metamonad Anaeramoeba.</title>
        <authorList>
            <person name="Jerlstrom-Hultqvist J."/>
            <person name="Cepicka I."/>
            <person name="Gallot-Lavallee L."/>
            <person name="Salas-Leiva D."/>
            <person name="Curtis B.A."/>
            <person name="Zahonova K."/>
            <person name="Pipaliya S."/>
            <person name="Dacks J."/>
            <person name="Roger A.J."/>
        </authorList>
    </citation>
    <scope>NUCLEOTIDE SEQUENCE</scope>
    <source>
        <strain evidence="1">Busselton2</strain>
    </source>
</reference>
<evidence type="ECO:0000313" key="4">
    <source>
        <dbReference type="Proteomes" id="UP001150062"/>
    </source>
</evidence>
<proteinExistence type="predicted"/>
<dbReference type="Proteomes" id="UP001150062">
    <property type="component" value="Unassembled WGS sequence"/>
</dbReference>
<keyword evidence="4" id="KW-1185">Reference proteome</keyword>
<gene>
    <name evidence="1" type="ORF">M0812_03278</name>
    <name evidence="2" type="ORF">M0813_17102</name>
</gene>
<evidence type="ECO:0000313" key="3">
    <source>
        <dbReference type="Proteomes" id="UP001146793"/>
    </source>
</evidence>